<dbReference type="AlphaFoldDB" id="A0A7W9CH51"/>
<evidence type="ECO:0000313" key="1">
    <source>
        <dbReference type="EMBL" id="MBB5745552.1"/>
    </source>
</evidence>
<dbReference type="Proteomes" id="UP000545037">
    <property type="component" value="Unassembled WGS sequence"/>
</dbReference>
<sequence length="167" mass="18361">MLLLVICCGTAQAQQPVAQARPELLTRLIDCRSIADGGQRLACYDAAASAFDSAEKQGDVVVIDREQVGVARRQLFGFQLPSMPDLLQRGAQPDTLDSIETTLTRAGQYGEGKWTFTLADGSTWRQIDSEPVRFRNRAGLPVRVRRAALGSFLLTIDGSRAVRVRRQ</sequence>
<reference evidence="1 2" key="1">
    <citation type="submission" date="2020-08" db="EMBL/GenBank/DDBJ databases">
        <title>Genomic Encyclopedia of Type Strains, Phase IV (KMG-IV): sequencing the most valuable type-strain genomes for metagenomic binning, comparative biology and taxonomic classification.</title>
        <authorList>
            <person name="Goeker M."/>
        </authorList>
    </citation>
    <scope>NUCLEOTIDE SEQUENCE [LARGE SCALE GENOMIC DNA]</scope>
    <source>
        <strain evidence="1 2">DSM 4737</strain>
    </source>
</reference>
<dbReference type="PIRSF" id="PIRSF032038">
    <property type="entry name" value="UCP023238"/>
    <property type="match status" value="1"/>
</dbReference>
<gene>
    <name evidence="1" type="ORF">GGR13_001136</name>
</gene>
<proteinExistence type="predicted"/>
<dbReference type="InterPro" id="IPR016987">
    <property type="entry name" value="UCP023238"/>
</dbReference>
<dbReference type="EMBL" id="JACHOR010000002">
    <property type="protein sequence ID" value="MBB5745552.1"/>
    <property type="molecule type" value="Genomic_DNA"/>
</dbReference>
<name>A0A7W9CH51_9CAUL</name>
<organism evidence="1 2">
    <name type="scientific">Brevundimonas variabilis</name>
    <dbReference type="NCBI Taxonomy" id="74312"/>
    <lineage>
        <taxon>Bacteria</taxon>
        <taxon>Pseudomonadati</taxon>
        <taxon>Pseudomonadota</taxon>
        <taxon>Alphaproteobacteria</taxon>
        <taxon>Caulobacterales</taxon>
        <taxon>Caulobacteraceae</taxon>
        <taxon>Brevundimonas</taxon>
    </lineage>
</organism>
<dbReference type="RefSeq" id="WP_183212537.1">
    <property type="nucleotide sequence ID" value="NZ_JACHOR010000002.1"/>
</dbReference>
<evidence type="ECO:0000313" key="2">
    <source>
        <dbReference type="Proteomes" id="UP000545037"/>
    </source>
</evidence>
<keyword evidence="2" id="KW-1185">Reference proteome</keyword>
<comment type="caution">
    <text evidence="1">The sequence shown here is derived from an EMBL/GenBank/DDBJ whole genome shotgun (WGS) entry which is preliminary data.</text>
</comment>
<accession>A0A7W9CH51</accession>
<protein>
    <submittedName>
        <fullName evidence="1">Uncharacterized protein</fullName>
    </submittedName>
</protein>